<dbReference type="AlphaFoldDB" id="A0A1B2M0C1"/>
<organism evidence="1 2">
    <name type="scientific">Acinetobacter larvae</name>
    <dbReference type="NCBI Taxonomy" id="1789224"/>
    <lineage>
        <taxon>Bacteria</taxon>
        <taxon>Pseudomonadati</taxon>
        <taxon>Pseudomonadota</taxon>
        <taxon>Gammaproteobacteria</taxon>
        <taxon>Moraxellales</taxon>
        <taxon>Moraxellaceae</taxon>
        <taxon>Acinetobacter</taxon>
    </lineage>
</organism>
<dbReference type="RefSeq" id="WP_067554989.1">
    <property type="nucleotide sequence ID" value="NZ_CP016895.1"/>
</dbReference>
<gene>
    <name evidence="1" type="ORF">BFG52_09055</name>
</gene>
<proteinExistence type="predicted"/>
<dbReference type="EMBL" id="CP016895">
    <property type="protein sequence ID" value="AOA58483.1"/>
    <property type="molecule type" value="Genomic_DNA"/>
</dbReference>
<reference evidence="1 2" key="1">
    <citation type="submission" date="2016-08" db="EMBL/GenBank/DDBJ databases">
        <authorList>
            <person name="Seilhamer J.J."/>
        </authorList>
    </citation>
    <scope>NUCLEOTIDE SEQUENCE [LARGE SCALE GENOMIC DNA]</scope>
    <source>
        <strain evidence="1 2">BRTC-1</strain>
    </source>
</reference>
<evidence type="ECO:0000313" key="1">
    <source>
        <dbReference type="EMBL" id="AOA58483.1"/>
    </source>
</evidence>
<evidence type="ECO:0000313" key="2">
    <source>
        <dbReference type="Proteomes" id="UP000093391"/>
    </source>
</evidence>
<dbReference type="Proteomes" id="UP000093391">
    <property type="component" value="Chromosome"/>
</dbReference>
<protein>
    <submittedName>
        <fullName evidence="1">Uncharacterized protein</fullName>
    </submittedName>
</protein>
<dbReference type="OrthoDB" id="8442303at2"/>
<sequence>MNKSYMTNFGIETGNDNFIFITSHSLDHKFPEIYDKKIDECHIYCVVDCPRISFIPDSLEYEILDNTITYIVSLEYRVNGKKKIVHFKDELEIESNIKKVKIDKYPHSDILLLDANDNIVMSCTALKLAYISGMQDVISMKVLYIGKSTGIKQKKNALERVKKHSTLQKILADRNAKYPDRSVLIGLFNFSPVRLYSFVDGMDQSKIFDDEDFFRLTRISNFKLSLEQKTAIIEAALIRYFEPEYNEKLKKDLPAKKSKILAECYTFDISAILIKLWTADENTPNLNYYLYSDKVTRKTKHNISIELIDPEIRKGFFSIGGEDWAPEGTIRRNR</sequence>
<dbReference type="KEGG" id="ala:BFG52_09055"/>
<keyword evidence="2" id="KW-1185">Reference proteome</keyword>
<name>A0A1B2M0C1_9GAMM</name>
<accession>A0A1B2M0C1</accession>